<dbReference type="InterPro" id="IPR000916">
    <property type="entry name" value="Bet_v_I/MLP"/>
</dbReference>
<dbReference type="InterPro" id="IPR023393">
    <property type="entry name" value="START-like_dom_sf"/>
</dbReference>
<dbReference type="Proteomes" id="UP001627284">
    <property type="component" value="Unassembled WGS sequence"/>
</dbReference>
<dbReference type="AlphaFoldDB" id="A0ABD2RUU9"/>
<protein>
    <recommendedName>
        <fullName evidence="1">Bet v I/Major latex protein domain-containing protein</fullName>
    </recommendedName>
</protein>
<dbReference type="EMBL" id="JBJKTR010000018">
    <property type="protein sequence ID" value="KAL3335128.1"/>
    <property type="molecule type" value="Genomic_DNA"/>
</dbReference>
<reference evidence="2 3" key="1">
    <citation type="submission" date="2024-05" db="EMBL/GenBank/DDBJ databases">
        <title>De novo assembly of an allotetraploid wild potato.</title>
        <authorList>
            <person name="Hosaka A.J."/>
        </authorList>
    </citation>
    <scope>NUCLEOTIDE SEQUENCE [LARGE SCALE GENOMIC DNA]</scope>
    <source>
        <tissue evidence="2">Young leaves</tissue>
    </source>
</reference>
<comment type="caution">
    <text evidence="2">The sequence shown here is derived from an EMBL/GenBank/DDBJ whole genome shotgun (WGS) entry which is preliminary data.</text>
</comment>
<feature type="domain" description="Bet v I/Major latex protein" evidence="1">
    <location>
        <begin position="4"/>
        <end position="153"/>
    </location>
</feature>
<dbReference type="InterPro" id="IPR051761">
    <property type="entry name" value="MLP-like_ligand-binding"/>
</dbReference>
<evidence type="ECO:0000313" key="3">
    <source>
        <dbReference type="Proteomes" id="UP001627284"/>
    </source>
</evidence>
<sequence length="154" mass="17644">SKMDLKSVLCAKIEMKANKDVFYDVFTNKPHHMSAMCPLHVQGFELLDGVIGTVGSKICWMYTLEGKKKISKQIIETIDHEKKVVIFKEFEGDVVDIYGNYKATLHIETKGEIDLISWTIEYERPNENVPELVNLLDFIVGMTKAVNDHHVKMN</sequence>
<accession>A0ABD2RUU9</accession>
<evidence type="ECO:0000259" key="1">
    <source>
        <dbReference type="SMART" id="SM01037"/>
    </source>
</evidence>
<dbReference type="SMART" id="SM01037">
    <property type="entry name" value="Bet_v_1"/>
    <property type="match status" value="1"/>
</dbReference>
<keyword evidence="3" id="KW-1185">Reference proteome</keyword>
<name>A0ABD2RUU9_9SOLN</name>
<dbReference type="SUPFAM" id="SSF55961">
    <property type="entry name" value="Bet v1-like"/>
    <property type="match status" value="1"/>
</dbReference>
<gene>
    <name evidence="2" type="ORF">AABB24_031366</name>
</gene>
<dbReference type="Pfam" id="PF00407">
    <property type="entry name" value="Bet_v_1"/>
    <property type="match status" value="1"/>
</dbReference>
<dbReference type="Gene3D" id="3.30.530.20">
    <property type="match status" value="1"/>
</dbReference>
<feature type="non-terminal residue" evidence="2">
    <location>
        <position position="1"/>
    </location>
</feature>
<proteinExistence type="predicted"/>
<organism evidence="2 3">
    <name type="scientific">Solanum stoloniferum</name>
    <dbReference type="NCBI Taxonomy" id="62892"/>
    <lineage>
        <taxon>Eukaryota</taxon>
        <taxon>Viridiplantae</taxon>
        <taxon>Streptophyta</taxon>
        <taxon>Embryophyta</taxon>
        <taxon>Tracheophyta</taxon>
        <taxon>Spermatophyta</taxon>
        <taxon>Magnoliopsida</taxon>
        <taxon>eudicotyledons</taxon>
        <taxon>Gunneridae</taxon>
        <taxon>Pentapetalae</taxon>
        <taxon>asterids</taxon>
        <taxon>lamiids</taxon>
        <taxon>Solanales</taxon>
        <taxon>Solanaceae</taxon>
        <taxon>Solanoideae</taxon>
        <taxon>Solaneae</taxon>
        <taxon>Solanum</taxon>
    </lineage>
</organism>
<evidence type="ECO:0000313" key="2">
    <source>
        <dbReference type="EMBL" id="KAL3335128.1"/>
    </source>
</evidence>
<dbReference type="PANTHER" id="PTHR31907">
    <property type="entry name" value="MLP-LIKE PROTEIN 423"/>
    <property type="match status" value="1"/>
</dbReference>